<dbReference type="PRINTS" id="PR01035">
    <property type="entry name" value="TCRTETA"/>
</dbReference>
<dbReference type="InterPro" id="IPR020846">
    <property type="entry name" value="MFS_dom"/>
</dbReference>
<evidence type="ECO:0000256" key="6">
    <source>
        <dbReference type="ARBA" id="ARBA00022692"/>
    </source>
</evidence>
<comment type="similarity">
    <text evidence="3">Belongs to the major facilitator superfamily. TCR/Tet family.</text>
</comment>
<evidence type="ECO:0000256" key="8">
    <source>
        <dbReference type="ARBA" id="ARBA00023136"/>
    </source>
</evidence>
<dbReference type="PROSITE" id="PS00216">
    <property type="entry name" value="SUGAR_TRANSPORT_1"/>
    <property type="match status" value="1"/>
</dbReference>
<dbReference type="PROSITE" id="PS50850">
    <property type="entry name" value="MFS"/>
    <property type="match status" value="1"/>
</dbReference>
<feature type="transmembrane region" description="Helical" evidence="9">
    <location>
        <begin position="85"/>
        <end position="103"/>
    </location>
</feature>
<feature type="transmembrane region" description="Helical" evidence="9">
    <location>
        <begin position="172"/>
        <end position="192"/>
    </location>
</feature>
<sequence length="428" mass="43537">MMRIRTAAPGTTTPTLALIILLALLNAVTPFSVDMYMSAFPAMAVEFGTSASVVQLTLTTFLIGLATGQLFIGQLSDRLGRRGPLLVGIVACLVASLLCAVSPSIEVLIMLRFVQGFAGAAGIVIARAIISDRSKGSQAAKLYSVMMVIGVLAPILAPVLGGQVVAGFGWRAVFLALAGLNLVMLLGALFMAGESLPPEARRPAGLKAFAGSAASVLTNRRFMGYTLTLSCSGAAMFSYISASPFVLQNIIGLSPRAFSFTFGGCALAVAVSGVISARLVGRFGPRKLLLGGVSAMVVVAALMLLNVTVGGVVPAVTVALMACFMGTVGFTFANATTLAIGEVRHAAGTGSAVIGFLQYGLGAVASPLVGLAGEHSAVPMGVAMFTCAALAATALLVLTRGHIPSYDDELADLDADLTAVSAGESTAR</sequence>
<evidence type="ECO:0000256" key="2">
    <source>
        <dbReference type="ARBA" id="ARBA00006236"/>
    </source>
</evidence>
<feature type="transmembrane region" description="Helical" evidence="9">
    <location>
        <begin position="109"/>
        <end position="130"/>
    </location>
</feature>
<dbReference type="GO" id="GO:0005886">
    <property type="term" value="C:plasma membrane"/>
    <property type="evidence" value="ECO:0007669"/>
    <property type="project" value="UniProtKB-SubCell"/>
</dbReference>
<dbReference type="TCDB" id="2.A.1.2.97">
    <property type="family name" value="the major facilitator superfamily (mfs)"/>
</dbReference>
<evidence type="ECO:0000256" key="1">
    <source>
        <dbReference type="ARBA" id="ARBA00004651"/>
    </source>
</evidence>
<feature type="transmembrane region" description="Helical" evidence="9">
    <location>
        <begin position="260"/>
        <end position="281"/>
    </location>
</feature>
<feature type="transmembrane region" description="Helical" evidence="9">
    <location>
        <begin position="288"/>
        <end position="309"/>
    </location>
</feature>
<evidence type="ECO:0000313" key="12">
    <source>
        <dbReference type="Proteomes" id="UP000006158"/>
    </source>
</evidence>
<dbReference type="SUPFAM" id="SSF103473">
    <property type="entry name" value="MFS general substrate transporter"/>
    <property type="match status" value="1"/>
</dbReference>
<feature type="transmembrane region" description="Helical" evidence="9">
    <location>
        <begin position="54"/>
        <end position="73"/>
    </location>
</feature>
<dbReference type="InterPro" id="IPR004812">
    <property type="entry name" value="Efflux_drug-R_Bcr/CmlA"/>
</dbReference>
<dbReference type="Pfam" id="PF07690">
    <property type="entry name" value="MFS_1"/>
    <property type="match status" value="1"/>
</dbReference>
<evidence type="ECO:0000256" key="5">
    <source>
        <dbReference type="ARBA" id="ARBA00022475"/>
    </source>
</evidence>
<dbReference type="InterPro" id="IPR011701">
    <property type="entry name" value="MFS"/>
</dbReference>
<keyword evidence="7 9" id="KW-1133">Transmembrane helix</keyword>
<feature type="domain" description="Major facilitator superfamily (MFS) profile" evidence="10">
    <location>
        <begin position="18"/>
        <end position="406"/>
    </location>
</feature>
<dbReference type="GO" id="GO:0042910">
    <property type="term" value="F:xenobiotic transmembrane transporter activity"/>
    <property type="evidence" value="ECO:0007669"/>
    <property type="project" value="InterPro"/>
</dbReference>
<protein>
    <submittedName>
        <fullName evidence="11">Drug resistance transporter, Bcr/CflA family</fullName>
    </submittedName>
</protein>
<dbReference type="NCBIfam" id="TIGR00710">
    <property type="entry name" value="efflux_Bcr_CflA"/>
    <property type="match status" value="1"/>
</dbReference>
<feature type="transmembrane region" description="Helical" evidence="9">
    <location>
        <begin position="378"/>
        <end position="398"/>
    </location>
</feature>
<keyword evidence="6 9" id="KW-0812">Transmembrane</keyword>
<dbReference type="EMBL" id="CP001663">
    <property type="protein sequence ID" value="AFP39380.1"/>
    <property type="molecule type" value="Genomic_DNA"/>
</dbReference>
<keyword evidence="5" id="KW-1003">Cell membrane</keyword>
<dbReference type="Gene3D" id="1.20.1720.10">
    <property type="entry name" value="Multidrug resistance protein D"/>
    <property type="match status" value="1"/>
</dbReference>
<dbReference type="FunFam" id="1.20.1720.10:FF:000005">
    <property type="entry name" value="Bcr/CflA family efflux transporter"/>
    <property type="match status" value="1"/>
</dbReference>
<accession>I7FD23</accession>
<dbReference type="InterPro" id="IPR001958">
    <property type="entry name" value="Tet-R_TetA/multi-R_MdtG-like"/>
</dbReference>
<proteinExistence type="inferred from homology"/>
<dbReference type="Proteomes" id="UP000006158">
    <property type="component" value="Chromosome"/>
</dbReference>
<keyword evidence="8 9" id="KW-0472">Membrane</keyword>
<dbReference type="InterPro" id="IPR005829">
    <property type="entry name" value="Sugar_transporter_CS"/>
</dbReference>
<dbReference type="GO" id="GO:1990961">
    <property type="term" value="P:xenobiotic detoxification by transmembrane export across the plasma membrane"/>
    <property type="evidence" value="ECO:0007669"/>
    <property type="project" value="InterPro"/>
</dbReference>
<feature type="transmembrane region" description="Helical" evidence="9">
    <location>
        <begin position="315"/>
        <end position="340"/>
    </location>
</feature>
<comment type="similarity">
    <text evidence="2">Belongs to the major facilitator superfamily. Bcr/CmlA family.</text>
</comment>
<organism evidence="11 12">
    <name type="scientific">Mycolicibacterium smegmatis (strain ATCC 700084 / mc(2)155)</name>
    <name type="common">Mycobacterium smegmatis</name>
    <dbReference type="NCBI Taxonomy" id="246196"/>
    <lineage>
        <taxon>Bacteria</taxon>
        <taxon>Bacillati</taxon>
        <taxon>Actinomycetota</taxon>
        <taxon>Actinomycetes</taxon>
        <taxon>Mycobacteriales</taxon>
        <taxon>Mycobacteriaceae</taxon>
        <taxon>Mycolicibacterium</taxon>
    </lineage>
</organism>
<evidence type="ECO:0000256" key="9">
    <source>
        <dbReference type="SAM" id="Phobius"/>
    </source>
</evidence>
<keyword evidence="4" id="KW-0813">Transport</keyword>
<name>I7FD23_MYCS2</name>
<dbReference type="AlphaFoldDB" id="I7FD23"/>
<evidence type="ECO:0000256" key="7">
    <source>
        <dbReference type="ARBA" id="ARBA00022989"/>
    </source>
</evidence>
<evidence type="ECO:0000313" key="11">
    <source>
        <dbReference type="EMBL" id="AFP39380.1"/>
    </source>
</evidence>
<feature type="transmembrane region" description="Helical" evidence="9">
    <location>
        <begin position="222"/>
        <end position="240"/>
    </location>
</feature>
<feature type="transmembrane region" description="Helical" evidence="9">
    <location>
        <begin position="142"/>
        <end position="166"/>
    </location>
</feature>
<dbReference type="CDD" id="cd17320">
    <property type="entry name" value="MFS_MdfA_MDR_like"/>
    <property type="match status" value="1"/>
</dbReference>
<evidence type="ECO:0000256" key="4">
    <source>
        <dbReference type="ARBA" id="ARBA00022448"/>
    </source>
</evidence>
<dbReference type="PANTHER" id="PTHR23502:SF132">
    <property type="entry name" value="POLYAMINE TRANSPORTER 2-RELATED"/>
    <property type="match status" value="1"/>
</dbReference>
<dbReference type="PANTHER" id="PTHR23502">
    <property type="entry name" value="MAJOR FACILITATOR SUPERFAMILY"/>
    <property type="match status" value="1"/>
</dbReference>
<dbReference type="KEGG" id="msg:MSMEI_2916"/>
<dbReference type="InterPro" id="IPR036259">
    <property type="entry name" value="MFS_trans_sf"/>
</dbReference>
<gene>
    <name evidence="11" type="ordered locus">MSMEI_2916</name>
</gene>
<reference evidence="11 12" key="2">
    <citation type="journal article" date="2009" name="Genome Res.">
        <title>Ortho-proteogenomics: multiple proteomes investigation through orthology and a new MS-based protocol.</title>
        <authorList>
            <person name="Gallien S."/>
            <person name="Perrodou E."/>
            <person name="Carapito C."/>
            <person name="Deshayes C."/>
            <person name="Reyrat J.M."/>
            <person name="Van Dorsselaer A."/>
            <person name="Poch O."/>
            <person name="Schaeffer C."/>
            <person name="Lecompte O."/>
        </authorList>
    </citation>
    <scope>NUCLEOTIDE SEQUENCE [LARGE SCALE GENOMIC DNA]</scope>
    <source>
        <strain evidence="12">ATCC 700084 / mc(2)155</strain>
    </source>
</reference>
<reference evidence="11 12" key="1">
    <citation type="journal article" date="2007" name="Genome Biol.">
        <title>Interrupted coding sequences in Mycobacterium smegmatis: authentic mutations or sequencing errors?</title>
        <authorList>
            <person name="Deshayes C."/>
            <person name="Perrodou E."/>
            <person name="Gallien S."/>
            <person name="Euphrasie D."/>
            <person name="Schaeffer C."/>
            <person name="Van-Dorsselaer A."/>
            <person name="Poch O."/>
            <person name="Lecompte O."/>
            <person name="Reyrat J.M."/>
        </authorList>
    </citation>
    <scope>NUCLEOTIDE SEQUENCE [LARGE SCALE GENOMIC DNA]</scope>
    <source>
        <strain evidence="12">ATCC 700084 / mc(2)155</strain>
    </source>
</reference>
<evidence type="ECO:0000259" key="10">
    <source>
        <dbReference type="PROSITE" id="PS50850"/>
    </source>
</evidence>
<comment type="subcellular location">
    <subcellularLocation>
        <location evidence="1">Cell membrane</location>
        <topology evidence="1">Multi-pass membrane protein</topology>
    </subcellularLocation>
</comment>
<feature type="transmembrane region" description="Helical" evidence="9">
    <location>
        <begin position="352"/>
        <end position="372"/>
    </location>
</feature>
<dbReference type="PATRIC" id="fig|246196.56.peg.2993"/>
<evidence type="ECO:0000256" key="3">
    <source>
        <dbReference type="ARBA" id="ARBA00007520"/>
    </source>
</evidence>